<evidence type="ECO:0000259" key="3">
    <source>
        <dbReference type="Pfam" id="PF00501"/>
    </source>
</evidence>
<name>A0A0G3WJ09_9BACT</name>
<dbReference type="InterPro" id="IPR016039">
    <property type="entry name" value="Thiolase-like"/>
</dbReference>
<dbReference type="Gene3D" id="3.30.300.30">
    <property type="match status" value="1"/>
</dbReference>
<dbReference type="Pfam" id="PF00501">
    <property type="entry name" value="AMP-binding"/>
    <property type="match status" value="1"/>
</dbReference>
<dbReference type="SUPFAM" id="SSF53901">
    <property type="entry name" value="Thiolase-like"/>
    <property type="match status" value="1"/>
</dbReference>
<reference evidence="6 7" key="1">
    <citation type="submission" date="2014-09" db="EMBL/GenBank/DDBJ databases">
        <title>Complete genome sequence of Endomicrobium proavitum.</title>
        <authorList>
            <person name="Zheng H."/>
        </authorList>
    </citation>
    <scope>NUCLEOTIDE SEQUENCE [LARGE SCALE GENOMIC DNA]</scope>
    <source>
        <strain evidence="6 7">Rsa215</strain>
    </source>
</reference>
<evidence type="ECO:0000313" key="7">
    <source>
        <dbReference type="Proteomes" id="UP000035337"/>
    </source>
</evidence>
<dbReference type="InterPro" id="IPR042099">
    <property type="entry name" value="ANL_N_sf"/>
</dbReference>
<dbReference type="AlphaFoldDB" id="A0A0G3WJ09"/>
<keyword evidence="7" id="KW-1185">Reference proteome</keyword>
<dbReference type="SUPFAM" id="SSF56801">
    <property type="entry name" value="Acetyl-CoA synthetase-like"/>
    <property type="match status" value="1"/>
</dbReference>
<dbReference type="PANTHER" id="PTHR24096">
    <property type="entry name" value="LONG-CHAIN-FATTY-ACID--COA LIGASE"/>
    <property type="match status" value="1"/>
</dbReference>
<dbReference type="Pfam" id="PF13193">
    <property type="entry name" value="AMP-binding_C"/>
    <property type="match status" value="1"/>
</dbReference>
<dbReference type="InterPro" id="IPR014030">
    <property type="entry name" value="Ketoacyl_synth_N"/>
</dbReference>
<proteinExistence type="inferred from homology"/>
<dbReference type="Proteomes" id="UP000035337">
    <property type="component" value="Chromosome"/>
</dbReference>
<dbReference type="STRING" id="1408281.Epro_0934"/>
<dbReference type="Pfam" id="PF13723">
    <property type="entry name" value="Ketoacyl-synt_2"/>
    <property type="match status" value="1"/>
</dbReference>
<evidence type="ECO:0000259" key="5">
    <source>
        <dbReference type="Pfam" id="PF13723"/>
    </source>
</evidence>
<dbReference type="PANTHER" id="PTHR24096:SF149">
    <property type="entry name" value="AMP-BINDING DOMAIN-CONTAINING PROTEIN-RELATED"/>
    <property type="match status" value="1"/>
</dbReference>
<dbReference type="Gene3D" id="3.40.50.12780">
    <property type="entry name" value="N-terminal domain of ligase-like"/>
    <property type="match status" value="1"/>
</dbReference>
<feature type="domain" description="Beta-ketoacyl synthase-like N-terminal" evidence="5">
    <location>
        <begin position="36"/>
        <end position="204"/>
    </location>
</feature>
<protein>
    <submittedName>
        <fullName evidence="6">Putative 4-coumarate--CoA ligase</fullName>
    </submittedName>
</protein>
<dbReference type="GO" id="GO:0016746">
    <property type="term" value="F:acyltransferase activity"/>
    <property type="evidence" value="ECO:0007669"/>
    <property type="project" value="InterPro"/>
</dbReference>
<dbReference type="InterPro" id="IPR045851">
    <property type="entry name" value="AMP-bd_C_sf"/>
</dbReference>
<sequence>MLYWRLAEKIMSKLYVKSANYINNTTGLASFFQAKQLRRIDNLQKLALYAAVKTLSQAGIDLKAEKEDIGLIIATAKGPVKQVCAFMDSIIYDGDVLASPLAFSASVHNSFETVITRLLNFRGHCITISDGANSFESALITAESWLQSKRCKDILLCIIDEINPVTLEQYKNKIHSVDAAAAFVFTLDENNAKLIVNTKEADEFNPSMTAFNLSKQYSQFVSQEETSRIVKDYIKTYIAGSKTDVMSVFENQDIEKLITGFAQKEKVFEGLKLLCSLDDNIESIKTHEKQCFKSMNDKKRINFFTSGSSGVAKNCIHSKDMIDEEVEGLSFLFIGVNRIVATVPAHHSYGFIFTLKMPDFLKVPIVMHPPIPFLDWGKLLQENDLLVSFPLFLQYLADLDFKFPKSITILTSTAPCPDALIEKLYANGVEKVIEIYGASESGAIAFRQKAGSSFELLPFWNFTIENKTIKEIQRKNTTLKIEVPDITKLDGERSFFVIGRKDNAVQVAGVNVFPTKVERILKTHPFINDVIVRLGKGRLKAFIVLKDNIDVQEAQKSVYQFIKSSFTTHEMPKKITFGNKLPLTPFGKKADWD</sequence>
<accession>A0A0G3WJ09</accession>
<evidence type="ECO:0000256" key="2">
    <source>
        <dbReference type="ARBA" id="ARBA00022598"/>
    </source>
</evidence>
<dbReference type="Gene3D" id="3.40.47.10">
    <property type="match status" value="1"/>
</dbReference>
<evidence type="ECO:0000259" key="4">
    <source>
        <dbReference type="Pfam" id="PF13193"/>
    </source>
</evidence>
<feature type="domain" description="AMP-dependent synthetase/ligase" evidence="3">
    <location>
        <begin position="303"/>
        <end position="446"/>
    </location>
</feature>
<evidence type="ECO:0000256" key="1">
    <source>
        <dbReference type="ARBA" id="ARBA00006432"/>
    </source>
</evidence>
<feature type="domain" description="AMP-binding enzyme C-terminal" evidence="4">
    <location>
        <begin position="516"/>
        <end position="588"/>
    </location>
</feature>
<dbReference type="EMBL" id="CP009498">
    <property type="protein sequence ID" value="AKL98313.1"/>
    <property type="molecule type" value="Genomic_DNA"/>
</dbReference>
<comment type="similarity">
    <text evidence="1">Belongs to the ATP-dependent AMP-binding enzyme family.</text>
</comment>
<dbReference type="InterPro" id="IPR025110">
    <property type="entry name" value="AMP-bd_C"/>
</dbReference>
<gene>
    <name evidence="6" type="ORF">Epro_0934</name>
</gene>
<organism evidence="6 7">
    <name type="scientific">Endomicrobium proavitum</name>
    <dbReference type="NCBI Taxonomy" id="1408281"/>
    <lineage>
        <taxon>Bacteria</taxon>
        <taxon>Pseudomonadati</taxon>
        <taxon>Elusimicrobiota</taxon>
        <taxon>Endomicrobiia</taxon>
        <taxon>Endomicrobiales</taxon>
        <taxon>Endomicrobiaceae</taxon>
        <taxon>Endomicrobium</taxon>
    </lineage>
</organism>
<dbReference type="KEGG" id="epo:Epro_0934"/>
<dbReference type="GO" id="GO:0016405">
    <property type="term" value="F:CoA-ligase activity"/>
    <property type="evidence" value="ECO:0007669"/>
    <property type="project" value="TreeGrafter"/>
</dbReference>
<evidence type="ECO:0000313" key="6">
    <source>
        <dbReference type="EMBL" id="AKL98313.1"/>
    </source>
</evidence>
<dbReference type="InterPro" id="IPR000873">
    <property type="entry name" value="AMP-dep_synth/lig_dom"/>
</dbReference>
<keyword evidence="2 6" id="KW-0436">Ligase</keyword>